<evidence type="ECO:0000259" key="2">
    <source>
        <dbReference type="Pfam" id="PF00561"/>
    </source>
</evidence>
<dbReference type="AlphaFoldDB" id="V4RKG1"/>
<dbReference type="SUPFAM" id="SSF53474">
    <property type="entry name" value="alpha/beta-Hydrolases"/>
    <property type="match status" value="1"/>
</dbReference>
<dbReference type="PANTHER" id="PTHR43798">
    <property type="entry name" value="MONOACYLGLYCEROL LIPASE"/>
    <property type="match status" value="1"/>
</dbReference>
<dbReference type="PRINTS" id="PR00111">
    <property type="entry name" value="ABHYDROLASE"/>
</dbReference>
<dbReference type="Pfam" id="PF00561">
    <property type="entry name" value="Abhydrolase_1"/>
    <property type="match status" value="1"/>
</dbReference>
<dbReference type="GO" id="GO:0016020">
    <property type="term" value="C:membrane"/>
    <property type="evidence" value="ECO:0007669"/>
    <property type="project" value="TreeGrafter"/>
</dbReference>
<evidence type="ECO:0000313" key="4">
    <source>
        <dbReference type="Proteomes" id="UP000017819"/>
    </source>
</evidence>
<dbReference type="GO" id="GO:0047570">
    <property type="term" value="F:3-oxoadipate enol-lactonase activity"/>
    <property type="evidence" value="ECO:0007669"/>
    <property type="project" value="UniProtKB-EC"/>
</dbReference>
<evidence type="ECO:0000256" key="1">
    <source>
        <dbReference type="ARBA" id="ARBA00022801"/>
    </source>
</evidence>
<comment type="caution">
    <text evidence="3">The sequence shown here is derived from an EMBL/GenBank/DDBJ whole genome shotgun (WGS) entry which is preliminary data.</text>
</comment>
<dbReference type="InterPro" id="IPR029058">
    <property type="entry name" value="AB_hydrolase_fold"/>
</dbReference>
<dbReference type="eggNOG" id="COG2267">
    <property type="taxonomic scope" value="Bacteria"/>
</dbReference>
<protein>
    <submittedName>
        <fullName evidence="3">Beta-ketoadipate enol-lactone hydrolase</fullName>
        <ecNumber evidence="3">3.1.1.24</ecNumber>
    </submittedName>
</protein>
<dbReference type="EC" id="3.1.1.24" evidence="3"/>
<dbReference type="InterPro" id="IPR000073">
    <property type="entry name" value="AB_hydrolase_1"/>
</dbReference>
<dbReference type="EMBL" id="AWXZ01000038">
    <property type="protein sequence ID" value="ESR23745.1"/>
    <property type="molecule type" value="Genomic_DNA"/>
</dbReference>
<dbReference type="InterPro" id="IPR050266">
    <property type="entry name" value="AB_hydrolase_sf"/>
</dbReference>
<proteinExistence type="predicted"/>
<dbReference type="STRING" id="631454.N177_2975"/>
<accession>V4RKG1</accession>
<keyword evidence="1 3" id="KW-0378">Hydrolase</keyword>
<evidence type="ECO:0000313" key="3">
    <source>
        <dbReference type="EMBL" id="ESR23745.1"/>
    </source>
</evidence>
<name>V4RKG1_9HYPH</name>
<dbReference type="Gene3D" id="3.40.50.1820">
    <property type="entry name" value="alpha/beta hydrolase"/>
    <property type="match status" value="1"/>
</dbReference>
<dbReference type="RefSeq" id="WP_023433098.1">
    <property type="nucleotide sequence ID" value="NZ_AWXZ01000038.1"/>
</dbReference>
<reference evidence="3 4" key="1">
    <citation type="journal article" date="2014" name="Genome Announc.">
        <title>Draft Genome Sequence of Lutibaculum baratangense Strain AMV1T, Isolated from a Mud Volcano in Andamans, India.</title>
        <authorList>
            <person name="Singh A."/>
            <person name="Sreenivas A."/>
            <person name="Sathyanarayana Reddy G."/>
            <person name="Pinnaka A.K."/>
            <person name="Shivaji S."/>
        </authorList>
    </citation>
    <scope>NUCLEOTIDE SEQUENCE [LARGE SCALE GENOMIC DNA]</scope>
    <source>
        <strain evidence="3 4">AMV1</strain>
    </source>
</reference>
<gene>
    <name evidence="3" type="ORF">N177_2975</name>
</gene>
<dbReference type="OrthoDB" id="9785847at2"/>
<feature type="domain" description="AB hydrolase-1" evidence="2">
    <location>
        <begin position="25"/>
        <end position="248"/>
    </location>
</feature>
<dbReference type="PANTHER" id="PTHR43798:SF31">
    <property type="entry name" value="AB HYDROLASE SUPERFAMILY PROTEIN YCLE"/>
    <property type="match status" value="1"/>
</dbReference>
<sequence length="281" mass="30077">MSDADRHSDLGGGRTAYLERGSGEAIVFIHGVGLHSAVWRSQVDHFATRARVVAYDTLGHGRSDLPPRDATLEDYLAQLADLLDVLEIPSAVLSGHSMGAMIATAFAATRPDRVHGLVAFNTVYRRSPEERCSALERAELLAREGSAATVDAAISRWFGEPIEPEDRGRAEDLHRWLLAADPEGYARAYRVFATSDDAFADQMGALTAPALFVTGEFDPHSTPAMSRALAAEASNARAVILPGERHMFAYRSPGRASDLISGFLAETGGAATRAMPSGGAR</sequence>
<organism evidence="3 4">
    <name type="scientific">Lutibaculum baratangense AMV1</name>
    <dbReference type="NCBI Taxonomy" id="631454"/>
    <lineage>
        <taxon>Bacteria</taxon>
        <taxon>Pseudomonadati</taxon>
        <taxon>Pseudomonadota</taxon>
        <taxon>Alphaproteobacteria</taxon>
        <taxon>Hyphomicrobiales</taxon>
        <taxon>Tepidamorphaceae</taxon>
        <taxon>Lutibaculum</taxon>
    </lineage>
</organism>
<dbReference type="Proteomes" id="UP000017819">
    <property type="component" value="Unassembled WGS sequence"/>
</dbReference>
<keyword evidence="4" id="KW-1185">Reference proteome</keyword>